<feature type="region of interest" description="Disordered" evidence="1">
    <location>
        <begin position="174"/>
        <end position="199"/>
    </location>
</feature>
<comment type="caution">
    <text evidence="3">The sequence shown here is derived from an EMBL/GenBank/DDBJ whole genome shotgun (WGS) entry which is preliminary data.</text>
</comment>
<proteinExistence type="predicted"/>
<dbReference type="InterPro" id="IPR000157">
    <property type="entry name" value="TIR_dom"/>
</dbReference>
<dbReference type="InterPro" id="IPR024983">
    <property type="entry name" value="CHAT_dom"/>
</dbReference>
<organism evidence="3 4">
    <name type="scientific">Nostoc parmelioides FACHB-3921</name>
    <dbReference type="NCBI Taxonomy" id="2692909"/>
    <lineage>
        <taxon>Bacteria</taxon>
        <taxon>Bacillati</taxon>
        <taxon>Cyanobacteriota</taxon>
        <taxon>Cyanophyceae</taxon>
        <taxon>Nostocales</taxon>
        <taxon>Nostocaceae</taxon>
        <taxon>Nostoc</taxon>
    </lineage>
</organism>
<dbReference type="SUPFAM" id="SSF52200">
    <property type="entry name" value="Toll/Interleukin receptor TIR domain"/>
    <property type="match status" value="1"/>
</dbReference>
<evidence type="ECO:0000259" key="2">
    <source>
        <dbReference type="PROSITE" id="PS50104"/>
    </source>
</evidence>
<gene>
    <name evidence="3" type="ORF">H6G14_30325</name>
</gene>
<dbReference type="InterPro" id="IPR035897">
    <property type="entry name" value="Toll_tir_struct_dom_sf"/>
</dbReference>
<accession>A0ABR8BRG8</accession>
<feature type="domain" description="TIR" evidence="2">
    <location>
        <begin position="219"/>
        <end position="359"/>
    </location>
</feature>
<dbReference type="InterPro" id="IPR027417">
    <property type="entry name" value="P-loop_NTPase"/>
</dbReference>
<dbReference type="PROSITE" id="PS50104">
    <property type="entry name" value="TIR"/>
    <property type="match status" value="1"/>
</dbReference>
<sequence>MKKILILSANPKNTDKLRLDEEVREIQAALEQSKNRDQFQLITRWAVRVDDLQPILLDHTPQVVHFSGHGTGSYGLALENELGETQLVSSEALAGLFRLFKDEIECVFLNACYSEAQAKAIHQYVDCVLGMNKEIGDKAAIKFARGFYRALGSAKSYKESFEFGKNAIDLQSIPESSTPMLKHRSRRQPRKALTKSKSASPSEIEFKVGDSVTMATSHTTARVFISYRSQEPDRSLAQQFHKTLEAAGHQAFMAGESIRLGETWPQRIDAELKQCDYFLLLLSELSAVSEMVTEEVRRAKLWRDQRIDKRPIILPIRVNFPLNSPLNYDLRGYLQQIQQREWASPEDTPSLVREVLSVIGERGQWAINNEELLDLPVSTRFEDNPDYLPLPIASPELYREPGGAVPLSSGLYIERSPIETDCYQEIMQPGALIRIKAPRQMGKTSLMARILDHARSQGCETIPLSFQRADSKLFTDLDQFLRWFCEQIGRRLKRWHRLADYWQGYGSMDKCNAYLEECILEEIDHPIVLGLDEVDRVFPHREVADDFFGLLRSWYESARYGDASSELWEKLRLVVVHSTEVYVPLNINQSPFNVGKNVELPEFSPKQVQDLAQRYDLAGNSDLVAQIVALVGGHPYLNRKALYHLRRNDVTLEQLVLNAHTEAGIYIDHLRRHLLNLQQYPKLVEAMRQVVMKNRPVELDSEAAFKLESMGLVRLQRNDATVRSNLYRSYFQDHLQE</sequence>
<dbReference type="EMBL" id="JACJQL010000101">
    <property type="protein sequence ID" value="MBD2255505.1"/>
    <property type="molecule type" value="Genomic_DNA"/>
</dbReference>
<protein>
    <submittedName>
        <fullName evidence="3">AAA-like domain-containing protein</fullName>
    </submittedName>
</protein>
<dbReference type="Pfam" id="PF13676">
    <property type="entry name" value="TIR_2"/>
    <property type="match status" value="1"/>
</dbReference>
<reference evidence="3 4" key="1">
    <citation type="journal article" date="2020" name="ISME J.">
        <title>Comparative genomics reveals insights into cyanobacterial evolution and habitat adaptation.</title>
        <authorList>
            <person name="Chen M.Y."/>
            <person name="Teng W.K."/>
            <person name="Zhao L."/>
            <person name="Hu C.X."/>
            <person name="Zhou Y.K."/>
            <person name="Han B.P."/>
            <person name="Song L.R."/>
            <person name="Shu W.S."/>
        </authorList>
    </citation>
    <scope>NUCLEOTIDE SEQUENCE [LARGE SCALE GENOMIC DNA]</scope>
    <source>
        <strain evidence="3 4">FACHB-3921</strain>
    </source>
</reference>
<keyword evidence="4" id="KW-1185">Reference proteome</keyword>
<dbReference type="Gene3D" id="3.40.50.10140">
    <property type="entry name" value="Toll/interleukin-1 receptor homology (TIR) domain"/>
    <property type="match status" value="1"/>
</dbReference>
<evidence type="ECO:0000313" key="4">
    <source>
        <dbReference type="Proteomes" id="UP000621307"/>
    </source>
</evidence>
<evidence type="ECO:0000313" key="3">
    <source>
        <dbReference type="EMBL" id="MBD2255505.1"/>
    </source>
</evidence>
<feature type="compositionally biased region" description="Basic residues" evidence="1">
    <location>
        <begin position="181"/>
        <end position="194"/>
    </location>
</feature>
<dbReference type="Gene3D" id="3.40.50.300">
    <property type="entry name" value="P-loop containing nucleotide triphosphate hydrolases"/>
    <property type="match status" value="1"/>
</dbReference>
<dbReference type="SUPFAM" id="SSF52540">
    <property type="entry name" value="P-loop containing nucleoside triphosphate hydrolases"/>
    <property type="match status" value="1"/>
</dbReference>
<dbReference type="Pfam" id="PF12770">
    <property type="entry name" value="CHAT"/>
    <property type="match status" value="1"/>
</dbReference>
<dbReference type="RefSeq" id="WP_190572441.1">
    <property type="nucleotide sequence ID" value="NZ_JACJQL010000101.1"/>
</dbReference>
<dbReference type="Pfam" id="PF14516">
    <property type="entry name" value="AAA_35"/>
    <property type="match status" value="1"/>
</dbReference>
<dbReference type="Proteomes" id="UP000621307">
    <property type="component" value="Unassembled WGS sequence"/>
</dbReference>
<evidence type="ECO:0000256" key="1">
    <source>
        <dbReference type="SAM" id="MobiDB-lite"/>
    </source>
</evidence>
<name>A0ABR8BRG8_9NOSO</name>